<dbReference type="RefSeq" id="WP_205002391.1">
    <property type="nucleotide sequence ID" value="NZ_JAFBER010000002.1"/>
</dbReference>
<proteinExistence type="predicted"/>
<evidence type="ECO:0008006" key="3">
    <source>
        <dbReference type="Google" id="ProtNLM"/>
    </source>
</evidence>
<reference evidence="1 2" key="1">
    <citation type="submission" date="2021-01" db="EMBL/GenBank/DDBJ databases">
        <title>Genomic Encyclopedia of Type Strains, Phase IV (KMG-IV): sequencing the most valuable type-strain genomes for metagenomic binning, comparative biology and taxonomic classification.</title>
        <authorList>
            <person name="Goeker M."/>
        </authorList>
    </citation>
    <scope>NUCLEOTIDE SEQUENCE [LARGE SCALE GENOMIC DNA]</scope>
    <source>
        <strain evidence="1 2">DSM 28236</strain>
    </source>
</reference>
<gene>
    <name evidence="1" type="ORF">JOD45_000620</name>
</gene>
<accession>A0ABS2PWL1</accession>
<protein>
    <recommendedName>
        <fullName evidence="3">DUF2642 domain-containing protein</fullName>
    </recommendedName>
</protein>
<dbReference type="EMBL" id="JAFBER010000002">
    <property type="protein sequence ID" value="MBM7644427.1"/>
    <property type="molecule type" value="Genomic_DNA"/>
</dbReference>
<evidence type="ECO:0000313" key="1">
    <source>
        <dbReference type="EMBL" id="MBM7644427.1"/>
    </source>
</evidence>
<keyword evidence="2" id="KW-1185">Reference proteome</keyword>
<dbReference type="InterPro" id="IPR020139">
    <property type="entry name" value="DUF2642"/>
</dbReference>
<dbReference type="Pfam" id="PF10842">
    <property type="entry name" value="DUF2642"/>
    <property type="match status" value="1"/>
</dbReference>
<name>A0ABS2PWL1_9BACL</name>
<comment type="caution">
    <text evidence="1">The sequence shown here is derived from an EMBL/GenBank/DDBJ whole genome shotgun (WGS) entry which is preliminary data.</text>
</comment>
<dbReference type="Proteomes" id="UP000808914">
    <property type="component" value="Unassembled WGS sequence"/>
</dbReference>
<organism evidence="1 2">
    <name type="scientific">Scopulibacillus daqui</name>
    <dbReference type="NCBI Taxonomy" id="1469162"/>
    <lineage>
        <taxon>Bacteria</taxon>
        <taxon>Bacillati</taxon>
        <taxon>Bacillota</taxon>
        <taxon>Bacilli</taxon>
        <taxon>Bacillales</taxon>
        <taxon>Sporolactobacillaceae</taxon>
        <taxon>Scopulibacillus</taxon>
    </lineage>
</organism>
<evidence type="ECO:0000313" key="2">
    <source>
        <dbReference type="Proteomes" id="UP000808914"/>
    </source>
</evidence>
<sequence>MIDFVHEAKNLIGQKVRVITENGNYTGKLLAVGDDALVLQVRTNGRLRRLIIRIAEIIILFSLLGV</sequence>